<dbReference type="EMBL" id="JBCDNA010000001">
    <property type="protein sequence ID" value="MEL4454513.1"/>
    <property type="molecule type" value="Genomic_DNA"/>
</dbReference>
<organism evidence="3 4">
    <name type="scientific">Lutimonas vermicola</name>
    <dbReference type="NCBI Taxonomy" id="414288"/>
    <lineage>
        <taxon>Bacteria</taxon>
        <taxon>Pseudomonadati</taxon>
        <taxon>Bacteroidota</taxon>
        <taxon>Flavobacteriia</taxon>
        <taxon>Flavobacteriales</taxon>
        <taxon>Flavobacteriaceae</taxon>
        <taxon>Lutimonas</taxon>
    </lineage>
</organism>
<sequence length="180" mass="21301">MKNNMEEFFKNNKHEFDFAEPDVGHFERFRARLEKVDETPKKKGGTPWYILAVAASVLLFFGYWMGNYNQSDSRGIDLADVSPKMEETQNFYMTSIQKEVEEIKTRKTPANQKIIEDAFIQLELLETNYRKLTLELKESNADKRVIYAMITNFQTRLQILQNLMDQLEEFEELVPQENRV</sequence>
<keyword evidence="2" id="KW-0812">Transmembrane</keyword>
<feature type="transmembrane region" description="Helical" evidence="2">
    <location>
        <begin position="48"/>
        <end position="66"/>
    </location>
</feature>
<dbReference type="Proteomes" id="UP001474120">
    <property type="component" value="Unassembled WGS sequence"/>
</dbReference>
<evidence type="ECO:0000256" key="1">
    <source>
        <dbReference type="SAM" id="Coils"/>
    </source>
</evidence>
<keyword evidence="2" id="KW-1133">Transmembrane helix</keyword>
<gene>
    <name evidence="3" type="ORF">AABB81_01300</name>
</gene>
<evidence type="ECO:0000313" key="3">
    <source>
        <dbReference type="EMBL" id="MEL4454513.1"/>
    </source>
</evidence>
<feature type="coiled-coil region" evidence="1">
    <location>
        <begin position="115"/>
        <end position="180"/>
    </location>
</feature>
<accession>A0ABU9KXG8</accession>
<comment type="caution">
    <text evidence="3">The sequence shown here is derived from an EMBL/GenBank/DDBJ whole genome shotgun (WGS) entry which is preliminary data.</text>
</comment>
<protein>
    <submittedName>
        <fullName evidence="3">DUF4179 domain-containing protein</fullName>
    </submittedName>
</protein>
<keyword evidence="1" id="KW-0175">Coiled coil</keyword>
<name>A0ABU9KXG8_9FLAO</name>
<evidence type="ECO:0000256" key="2">
    <source>
        <dbReference type="SAM" id="Phobius"/>
    </source>
</evidence>
<dbReference type="RefSeq" id="WP_342158069.1">
    <property type="nucleotide sequence ID" value="NZ_JBCDNA010000001.1"/>
</dbReference>
<reference evidence="3 4" key="1">
    <citation type="submission" date="2024-04" db="EMBL/GenBank/DDBJ databases">
        <title>whole genome sequencing of Lutimonas vermicola strain IMCC1616.</title>
        <authorList>
            <person name="Bae S.S."/>
        </authorList>
    </citation>
    <scope>NUCLEOTIDE SEQUENCE [LARGE SCALE GENOMIC DNA]</scope>
    <source>
        <strain evidence="3 4">IMCC1616</strain>
    </source>
</reference>
<keyword evidence="2" id="KW-0472">Membrane</keyword>
<evidence type="ECO:0000313" key="4">
    <source>
        <dbReference type="Proteomes" id="UP001474120"/>
    </source>
</evidence>
<keyword evidence="4" id="KW-1185">Reference proteome</keyword>
<proteinExistence type="predicted"/>